<accession>A0A0A8ZW90</accession>
<dbReference type="AlphaFoldDB" id="A0A0A8ZW90"/>
<sequence length="47" mass="5259">MANNDASFTPLSLKEKQDTQETEHNALKFMNPTIIQGVRSSNHKGKT</sequence>
<reference evidence="2" key="1">
    <citation type="submission" date="2014-09" db="EMBL/GenBank/DDBJ databases">
        <authorList>
            <person name="Magalhaes I.L.F."/>
            <person name="Oliveira U."/>
            <person name="Santos F.R."/>
            <person name="Vidigal T.H.D.A."/>
            <person name="Brescovit A.D."/>
            <person name="Santos A.J."/>
        </authorList>
    </citation>
    <scope>NUCLEOTIDE SEQUENCE</scope>
    <source>
        <tissue evidence="2">Shoot tissue taken approximately 20 cm above the soil surface</tissue>
    </source>
</reference>
<feature type="compositionally biased region" description="Polar residues" evidence="1">
    <location>
        <begin position="1"/>
        <end position="10"/>
    </location>
</feature>
<name>A0A0A8ZW90_ARUDO</name>
<dbReference type="EMBL" id="GBRH01255887">
    <property type="protein sequence ID" value="JAD42008.1"/>
    <property type="molecule type" value="Transcribed_RNA"/>
</dbReference>
<feature type="region of interest" description="Disordered" evidence="1">
    <location>
        <begin position="1"/>
        <end position="47"/>
    </location>
</feature>
<protein>
    <submittedName>
        <fullName evidence="2">Uncharacterized protein</fullName>
    </submittedName>
</protein>
<evidence type="ECO:0000256" key="1">
    <source>
        <dbReference type="SAM" id="MobiDB-lite"/>
    </source>
</evidence>
<evidence type="ECO:0000313" key="2">
    <source>
        <dbReference type="EMBL" id="JAD42008.1"/>
    </source>
</evidence>
<organism evidence="2">
    <name type="scientific">Arundo donax</name>
    <name type="common">Giant reed</name>
    <name type="synonym">Donax arundinaceus</name>
    <dbReference type="NCBI Taxonomy" id="35708"/>
    <lineage>
        <taxon>Eukaryota</taxon>
        <taxon>Viridiplantae</taxon>
        <taxon>Streptophyta</taxon>
        <taxon>Embryophyta</taxon>
        <taxon>Tracheophyta</taxon>
        <taxon>Spermatophyta</taxon>
        <taxon>Magnoliopsida</taxon>
        <taxon>Liliopsida</taxon>
        <taxon>Poales</taxon>
        <taxon>Poaceae</taxon>
        <taxon>PACMAD clade</taxon>
        <taxon>Arundinoideae</taxon>
        <taxon>Arundineae</taxon>
        <taxon>Arundo</taxon>
    </lineage>
</organism>
<proteinExistence type="predicted"/>
<feature type="compositionally biased region" description="Basic and acidic residues" evidence="1">
    <location>
        <begin position="13"/>
        <end position="26"/>
    </location>
</feature>
<reference evidence="2" key="2">
    <citation type="journal article" date="2015" name="Data Brief">
        <title>Shoot transcriptome of the giant reed, Arundo donax.</title>
        <authorList>
            <person name="Barrero R.A."/>
            <person name="Guerrero F.D."/>
            <person name="Moolhuijzen P."/>
            <person name="Goolsby J.A."/>
            <person name="Tidwell J."/>
            <person name="Bellgard S.E."/>
            <person name="Bellgard M.I."/>
        </authorList>
    </citation>
    <scope>NUCLEOTIDE SEQUENCE</scope>
    <source>
        <tissue evidence="2">Shoot tissue taken approximately 20 cm above the soil surface</tissue>
    </source>
</reference>